<reference evidence="1" key="1">
    <citation type="submission" date="2016-10" db="EMBL/GenBank/DDBJ databases">
        <authorList>
            <person name="Varghese N."/>
        </authorList>
    </citation>
    <scope>NUCLEOTIDE SEQUENCE</scope>
</reference>
<evidence type="ECO:0000313" key="1">
    <source>
        <dbReference type="EMBL" id="ASF00057.1"/>
    </source>
</evidence>
<accession>A0A218MLA4</accession>
<proteinExistence type="predicted"/>
<name>A0A218MLA4_9VIRU</name>
<sequence length="88" mass="10391">MFKKKKAPSRKAPYLHPNKDQYTAWAWCVNNSIGICVLPDWNNSGKWLVEITMNEKVTVDPNTYNGVEALTKMYEYCKYYKDKYENTL</sequence>
<protein>
    <submittedName>
        <fullName evidence="1">Uncharacterized protein</fullName>
    </submittedName>
</protein>
<reference evidence="1" key="2">
    <citation type="journal article" date="2017" name="Nat. Commun.">
        <title>Single-virus genomics reveals hidden cosmopolitan and abundant viruses.</title>
        <authorList>
            <person name="Martinez-Hernandez F."/>
            <person name="Fornas O."/>
            <person name="Lluesma Gomez M."/>
            <person name="Bolduc B."/>
            <person name="de la Cruz Pena M.J."/>
            <person name="Martinez J.M."/>
            <person name="Anton J."/>
            <person name="Gasol J.M."/>
            <person name="Rosselli R."/>
            <person name="Rodriguez-Valera F."/>
            <person name="Sullivan M.B."/>
            <person name="Acinas S.G."/>
            <person name="Martinez-Garcia M."/>
        </authorList>
    </citation>
    <scope>NUCLEOTIDE SEQUENCE</scope>
</reference>
<dbReference type="EMBL" id="KY052812">
    <property type="protein sequence ID" value="ASF00057.1"/>
    <property type="molecule type" value="Genomic_DNA"/>
</dbReference>
<organism evidence="1">
    <name type="scientific">uncultured virus</name>
    <dbReference type="NCBI Taxonomy" id="340016"/>
    <lineage>
        <taxon>Viruses</taxon>
        <taxon>environmental samples</taxon>
    </lineage>
</organism>